<reference evidence="8" key="1">
    <citation type="journal article" date="2005" name="Nature">
        <title>The genome of the protist parasite Entamoeba histolytica.</title>
        <authorList>
            <person name="Loftus B."/>
            <person name="Anderson I."/>
            <person name="Davies R."/>
            <person name="Alsmark U.C."/>
            <person name="Samuelson J."/>
            <person name="Amedeo P."/>
            <person name="Roncaglia P."/>
            <person name="Berriman M."/>
            <person name="Hirt R.P."/>
            <person name="Mann B.J."/>
            <person name="Nozaki T."/>
            <person name="Suh B."/>
            <person name="Pop M."/>
            <person name="Duchene M."/>
            <person name="Ackers J."/>
            <person name="Tannich E."/>
            <person name="Leippe M."/>
            <person name="Hofer M."/>
            <person name="Bruchhaus I."/>
            <person name="Willhoeft U."/>
            <person name="Bhattacharya A."/>
            <person name="Chillingworth T."/>
            <person name="Churcher C."/>
            <person name="Hance Z."/>
            <person name="Harris B."/>
            <person name="Harris D."/>
            <person name="Jagels K."/>
            <person name="Moule S."/>
            <person name="Mungall K."/>
            <person name="Ormond D."/>
            <person name="Squares R."/>
            <person name="Whitehead S."/>
            <person name="Quail M.A."/>
            <person name="Rabbinowitsch E."/>
            <person name="Norbertczak H."/>
            <person name="Price C."/>
            <person name="Wang Z."/>
            <person name="Guillen N."/>
            <person name="Gilchrist C."/>
            <person name="Stroup S.E."/>
            <person name="Bhattacharya S."/>
            <person name="Lohia A."/>
            <person name="Foster P.G."/>
            <person name="Sicheritz-Ponten T."/>
            <person name="Weber C."/>
            <person name="Singh U."/>
            <person name="Mukherjee C."/>
            <person name="El-Sayed N.M."/>
            <person name="Petri W.A.Jr."/>
            <person name="Clark C.G."/>
            <person name="Embley T.M."/>
            <person name="Barrell B."/>
            <person name="Fraser C.M."/>
            <person name="Hall N."/>
        </authorList>
    </citation>
    <scope>NUCLEOTIDE SEQUENCE [LARGE SCALE GENOMIC DNA]</scope>
    <source>
        <strain evidence="8">HM-1:IMSS</strain>
    </source>
</reference>
<evidence type="ECO:0000256" key="5">
    <source>
        <dbReference type="ARBA" id="ARBA00022840"/>
    </source>
</evidence>
<dbReference type="InterPro" id="IPR050167">
    <property type="entry name" value="Ser_Thr_protein_kinase"/>
</dbReference>
<evidence type="ECO:0000259" key="7">
    <source>
        <dbReference type="PROSITE" id="PS50011"/>
    </source>
</evidence>
<keyword evidence="1" id="KW-0723">Serine/threonine-protein kinase</keyword>
<dbReference type="InterPro" id="IPR001611">
    <property type="entry name" value="Leu-rich_rpt"/>
</dbReference>
<dbReference type="PROSITE" id="PS51450">
    <property type="entry name" value="LRR"/>
    <property type="match status" value="1"/>
</dbReference>
<evidence type="ECO:0000313" key="8">
    <source>
        <dbReference type="EMBL" id="EAL49131.2"/>
    </source>
</evidence>
<keyword evidence="5 6" id="KW-0067">ATP-binding</keyword>
<evidence type="ECO:0000256" key="6">
    <source>
        <dbReference type="PROSITE-ProRule" id="PRU10141"/>
    </source>
</evidence>
<organism evidence="8 9">
    <name type="scientific">Entamoeba histolytica (strain ATCC 30459 / HM-1:IMSS / ABRM)</name>
    <dbReference type="NCBI Taxonomy" id="294381"/>
    <lineage>
        <taxon>Eukaryota</taxon>
        <taxon>Amoebozoa</taxon>
        <taxon>Evosea</taxon>
        <taxon>Archamoebae</taxon>
        <taxon>Mastigamoebida</taxon>
        <taxon>Entamoebidae</taxon>
        <taxon>Entamoeba</taxon>
    </lineage>
</organism>
<dbReference type="InterPro" id="IPR000719">
    <property type="entry name" value="Prot_kinase_dom"/>
</dbReference>
<dbReference type="STRING" id="5759.C4M3Z1"/>
<dbReference type="InParanoid" id="C4M3Z1"/>
<dbReference type="VEuPathDB" id="AmoebaDB:EHI7A_109110"/>
<dbReference type="VEuPathDB" id="AmoebaDB:KM1_184610"/>
<dbReference type="VEuPathDB" id="AmoebaDB:EHI_185230"/>
<name>C4M3Z1_ENTH1</name>
<dbReference type="InterPro" id="IPR008271">
    <property type="entry name" value="Ser/Thr_kinase_AS"/>
</dbReference>
<dbReference type="GeneID" id="3408825"/>
<protein>
    <submittedName>
        <fullName evidence="8">Protein kinase, putative</fullName>
    </submittedName>
</protein>
<keyword evidence="8" id="KW-0808">Transferase</keyword>
<feature type="domain" description="Protein kinase" evidence="7">
    <location>
        <begin position="1623"/>
        <end position="1893"/>
    </location>
</feature>
<dbReference type="OrthoDB" id="4062651at2759"/>
<keyword evidence="8" id="KW-0418">Kinase</keyword>
<sequence>MSSHTGVVLSLNSGFETKLRRKSYNPIAKLGGGSPSISSEEIDSIKRPPSQSFIIYGSQHREQSPNDFTSLLSPRQNDPHKYKKKKGLFQIGLNKLGLKDRTFNELPCVVHEILLFLYHSLLFENKYFEDKPISYFKLRFEASRIVVKENSQLMISQIDKMSIEDLLKKGFTMNDSYLLKQKAQSEDRCHFFYNMNLNNGITNEEYVTLNHLVRRYNNETKPNLYKEVDVKMGFLLLKNYLLNLPVPLLSSNVLNKLDMILMMKDKINKDKMALLFIEEIKTSILEHLNGENECRLEIIKEIILFIKFVCQKHNIIKEEKESMYLCYFNAMLQNNFFRKEYIDIIEQICSNEIYSKEINDVYQFDGEFIIKKYCNVLFAPYIIPNDVGFDNTNVINGNLFITTQRIVFISKEEIDVSKFFIVKQLGTTFLFNINSIQIIKKESCHYLRLYRKDLKIITFKLNGETDNYEMIINDLKTNYQCINETDFIPLNLYQICSTNKIISFDCQRLGIKESVEFDVNYIPKFPTFNCEIKSISGLKPIIIYQNEFNSKLLRFPIGINDTNESINTTTFTLYESGITILPIKCELKPKNVIEKCFKKIQDIVPNVNFDLNKNISIYNDATIEFSGFIKDTLIVVKNVVKEMQRSNSILLLQPYNINERIISLFSILIEIVIDPYYRTIDGFLFLFQKELLSVNFFEKNSYDNSIYFILLLCSLDIIIHENSLSFEFDDHLIRFLFCSYLSNRFSEFNEKIIDSRNSIIRYILVYKSYFFNISYKPNELSMYLVIPECPCCILFDEWMNFNKEAVCLYTTKTMTTKNTNMNLVDFPPIPLSLNILSTISIINLNNNRLKEFPLALCQLSHLKEIRLNDNSLFWITPLISELSNLTFLGLANNKLTQLPDLSNIPLRKLDISSNCFPKEFNFEVGNDLELLKAAELNNYPAVLRDLPCLTSLDCSKCHFDISDIISRPPINLQELIISGCHLPIIPEEITQLSITKLDVSDNSINKMNYSFFTMTNLRVLNLSQNHTNGKNALFKTMKSLTVICNNVKTKKYRKSILSPNTIWTGKDINGVYEETQIQQLEKIIITGDEFRKEVFSYLQRKMGKEGTVQTINDCSFIFESKEQKKKKNKIDRISVVCMSVNQMKERIWKLHRSVFVICKNEKNGNEIDEIFEILSSLKKPITGHVVFGTEMNAKVLSKYNKEIFTLDLHFYTIEKKSKKCPTLVNKIMKQIIKFNEINETIEEESGKLVKELEGLTIPGFCLTIGKIKEVMCCLELSQIDMVLEFLIKNGYFLTNEDLIHYNIEELLKDEKEVVVDCELFNLTDKLLKKGSSRNGFITTSVFEVLGIKDQHLEFIISILEMYGIILQCTAQTFANIGISNEFNKAYNSCVDQTKYISSELMNKENSSNGSSFVPFLVTELRDIEGLLIYPYHELVHSYENSSWPLQHHKNENEIGRSFILSKYNDKIINTILCSFMIKYEVHCYWRNGAIVVIEDTDGSGKGYLMVSVDESKRSVNIRIRFLVSNERIPFYIAKVIKSNRILLENILDCYECKIEKQQIMCPECLMNGNINCLTEREINESIEKFKFHVKSRVCIHTINTVSCSLDMIIETLPKKYLKSLNEYDLIKDVGVGSNSIISLFKQRKTQELIVAKIGKIDLSDNGLDDSNTSINIFANLVEEYLREIFFITFPKSDYIAQIYGYCINPLFVTMEYFNGGSLYHLINETSMEFTNTLVLDIAKQIAFGMNEIHSYKMPLIHRDLKSPNILIRLNEDGSFKNCALSDFGQTVPVSANINAVVECPYWLAPEVINGEPFTQKSDVFSYAIILWELKNKQPPYKSFKYFSDIREKVKNGWRLPLGNSFKFLNEIISQCWDPIPQNRPSFKQIVDKLNGIVI</sequence>
<gene>
    <name evidence="8" type="ORF">EHI_185230</name>
</gene>
<dbReference type="Pfam" id="PF06602">
    <property type="entry name" value="Myotub-related"/>
    <property type="match status" value="1"/>
</dbReference>
<dbReference type="SUPFAM" id="SSF56112">
    <property type="entry name" value="Protein kinase-like (PK-like)"/>
    <property type="match status" value="1"/>
</dbReference>
<dbReference type="GO" id="GO:0004672">
    <property type="term" value="F:protein kinase activity"/>
    <property type="evidence" value="ECO:0000318"/>
    <property type="project" value="GO_Central"/>
</dbReference>
<dbReference type="InterPro" id="IPR017441">
    <property type="entry name" value="Protein_kinase_ATP_BS"/>
</dbReference>
<dbReference type="GO" id="GO:0005524">
    <property type="term" value="F:ATP binding"/>
    <property type="evidence" value="ECO:0007669"/>
    <property type="project" value="UniProtKB-UniRule"/>
</dbReference>
<keyword evidence="9" id="KW-1185">Reference proteome</keyword>
<dbReference type="RefSeq" id="XP_654520.2">
    <property type="nucleotide sequence ID" value="XM_649428.2"/>
</dbReference>
<proteinExistence type="predicted"/>
<evidence type="ECO:0000256" key="2">
    <source>
        <dbReference type="ARBA" id="ARBA00022614"/>
    </source>
</evidence>
<dbReference type="InterPro" id="IPR010569">
    <property type="entry name" value="Myotubularin-like_Pase_dom"/>
</dbReference>
<dbReference type="PANTHER" id="PTHR23257">
    <property type="entry name" value="SERINE-THREONINE PROTEIN KINASE"/>
    <property type="match status" value="1"/>
</dbReference>
<keyword evidence="2" id="KW-0433">Leucine-rich repeat</keyword>
<dbReference type="SUPFAM" id="SSF52058">
    <property type="entry name" value="L domain-like"/>
    <property type="match status" value="1"/>
</dbReference>
<evidence type="ECO:0000256" key="4">
    <source>
        <dbReference type="ARBA" id="ARBA00022741"/>
    </source>
</evidence>
<dbReference type="OMA" id="CNINERI"/>
<dbReference type="Gene3D" id="1.10.510.10">
    <property type="entry name" value="Transferase(Phosphotransferase) domain 1"/>
    <property type="match status" value="1"/>
</dbReference>
<evidence type="ECO:0000256" key="1">
    <source>
        <dbReference type="ARBA" id="ARBA00022527"/>
    </source>
</evidence>
<feature type="binding site" evidence="6">
    <location>
        <position position="1652"/>
    </location>
    <ligand>
        <name>ATP</name>
        <dbReference type="ChEBI" id="CHEBI:30616"/>
    </ligand>
</feature>
<dbReference type="PROSITE" id="PS50011">
    <property type="entry name" value="PROTEIN_KINASE_DOM"/>
    <property type="match status" value="1"/>
</dbReference>
<dbReference type="GO" id="GO:0007165">
    <property type="term" value="P:signal transduction"/>
    <property type="evidence" value="ECO:0000318"/>
    <property type="project" value="GO_Central"/>
</dbReference>
<dbReference type="VEuPathDB" id="AmoebaDB:KM1_184620"/>
<dbReference type="InterPro" id="IPR011009">
    <property type="entry name" value="Kinase-like_dom_sf"/>
</dbReference>
<keyword evidence="3" id="KW-0677">Repeat</keyword>
<dbReference type="VEuPathDB" id="AmoebaDB:EHI5A_148150"/>
<dbReference type="SMART" id="SM00220">
    <property type="entry name" value="S_TKc"/>
    <property type="match status" value="1"/>
</dbReference>
<dbReference type="HOGENOM" id="CLU_237755_0_0_1"/>
<dbReference type="EMBL" id="DS571249">
    <property type="protein sequence ID" value="EAL49131.2"/>
    <property type="molecule type" value="Genomic_DNA"/>
</dbReference>
<keyword evidence="4 6" id="KW-0547">Nucleotide-binding</keyword>
<dbReference type="InterPro" id="IPR001245">
    <property type="entry name" value="Ser-Thr/Tyr_kinase_cat_dom"/>
</dbReference>
<dbReference type="SUPFAM" id="SSF52799">
    <property type="entry name" value="(Phosphotyrosine protein) phosphatases II"/>
    <property type="match status" value="1"/>
</dbReference>
<dbReference type="GO" id="GO:0004674">
    <property type="term" value="F:protein serine/threonine kinase activity"/>
    <property type="evidence" value="ECO:0007669"/>
    <property type="project" value="UniProtKB-KW"/>
</dbReference>
<dbReference type="VEuPathDB" id="AmoebaDB:EHI8A_118150"/>
<dbReference type="Pfam" id="PF07714">
    <property type="entry name" value="PK_Tyr_Ser-Thr"/>
    <property type="match status" value="1"/>
</dbReference>
<dbReference type="Proteomes" id="UP000001926">
    <property type="component" value="Partially assembled WGS sequence"/>
</dbReference>
<accession>C4M3Z1</accession>
<dbReference type="InterPro" id="IPR032675">
    <property type="entry name" value="LRR_dom_sf"/>
</dbReference>
<dbReference type="InterPro" id="IPR029021">
    <property type="entry name" value="Prot-tyrosine_phosphatase-like"/>
</dbReference>
<dbReference type="PROSITE" id="PS00107">
    <property type="entry name" value="PROTEIN_KINASE_ATP"/>
    <property type="match status" value="1"/>
</dbReference>
<evidence type="ECO:0000256" key="3">
    <source>
        <dbReference type="ARBA" id="ARBA00022737"/>
    </source>
</evidence>
<dbReference type="GO" id="GO:0005737">
    <property type="term" value="C:cytoplasm"/>
    <property type="evidence" value="ECO:0000318"/>
    <property type="project" value="GO_Central"/>
</dbReference>
<dbReference type="KEGG" id="ehi:EHI_185230"/>
<dbReference type="PROSITE" id="PS00108">
    <property type="entry name" value="PROTEIN_KINASE_ST"/>
    <property type="match status" value="1"/>
</dbReference>
<dbReference type="Gene3D" id="3.80.10.10">
    <property type="entry name" value="Ribonuclease Inhibitor"/>
    <property type="match status" value="1"/>
</dbReference>
<reference evidence="8" key="2">
    <citation type="submission" date="2007-03" db="EMBL/GenBank/DDBJ databases">
        <authorList>
            <person name="Lorenzi H."/>
            <person name="Amedeo P."/>
            <person name="Inman J."/>
            <person name="Schobel S."/>
            <person name="Caler E."/>
        </authorList>
    </citation>
    <scope>GENOME REANNOTATION</scope>
    <source>
        <strain evidence="8">HM-1:IMSS</strain>
    </source>
</reference>
<evidence type="ECO:0000313" key="9">
    <source>
        <dbReference type="Proteomes" id="UP000001926"/>
    </source>
</evidence>
<dbReference type="PANTHER" id="PTHR23257:SF963">
    <property type="entry name" value="AT08303P"/>
    <property type="match status" value="1"/>
</dbReference>